<dbReference type="RefSeq" id="XP_040721174.1">
    <property type="nucleotide sequence ID" value="XM_040859158.1"/>
</dbReference>
<accession>A0A1Y2EJ25</accession>
<protein>
    <submittedName>
        <fullName evidence="1">Uncharacterized protein</fullName>
    </submittedName>
</protein>
<dbReference type="InParanoid" id="A0A1Y2EJ25"/>
<sequence>MMKCIGVQECRVGIDPREGTCKKALGAHPHSCGVLGYYDRYRWHDDISTCISI</sequence>
<dbReference type="AlphaFoldDB" id="A0A1Y2EJ25"/>
<keyword evidence="2" id="KW-1185">Reference proteome</keyword>
<name>A0A1Y2EJ25_9PEZI</name>
<dbReference type="EMBL" id="MCFJ01000001">
    <property type="protein sequence ID" value="ORY71582.1"/>
    <property type="molecule type" value="Genomic_DNA"/>
</dbReference>
<evidence type="ECO:0000313" key="1">
    <source>
        <dbReference type="EMBL" id="ORY71582.1"/>
    </source>
</evidence>
<dbReference type="GeneID" id="63775370"/>
<comment type="caution">
    <text evidence="1">The sequence shown here is derived from an EMBL/GenBank/DDBJ whole genome shotgun (WGS) entry which is preliminary data.</text>
</comment>
<reference evidence="1 2" key="1">
    <citation type="submission" date="2016-07" db="EMBL/GenBank/DDBJ databases">
        <title>Pervasive Adenine N6-methylation of Active Genes in Fungi.</title>
        <authorList>
            <consortium name="DOE Joint Genome Institute"/>
            <person name="Mondo S.J."/>
            <person name="Dannebaum R.O."/>
            <person name="Kuo R.C."/>
            <person name="Labutti K."/>
            <person name="Haridas S."/>
            <person name="Kuo A."/>
            <person name="Salamov A."/>
            <person name="Ahrendt S.R."/>
            <person name="Lipzen A."/>
            <person name="Sullivan W."/>
            <person name="Andreopoulos W.B."/>
            <person name="Clum A."/>
            <person name="Lindquist E."/>
            <person name="Daum C."/>
            <person name="Ramamoorthy G.K."/>
            <person name="Gryganskyi A."/>
            <person name="Culley D."/>
            <person name="Magnuson J.K."/>
            <person name="James T.Y."/>
            <person name="O'Malley M.A."/>
            <person name="Stajich J.E."/>
            <person name="Spatafora J.W."/>
            <person name="Visel A."/>
            <person name="Grigoriev I.V."/>
        </authorList>
    </citation>
    <scope>NUCLEOTIDE SEQUENCE [LARGE SCALE GENOMIC DNA]</scope>
    <source>
        <strain evidence="1 2">CBS 129021</strain>
    </source>
</reference>
<organism evidence="1 2">
    <name type="scientific">Pseudomassariella vexata</name>
    <dbReference type="NCBI Taxonomy" id="1141098"/>
    <lineage>
        <taxon>Eukaryota</taxon>
        <taxon>Fungi</taxon>
        <taxon>Dikarya</taxon>
        <taxon>Ascomycota</taxon>
        <taxon>Pezizomycotina</taxon>
        <taxon>Sordariomycetes</taxon>
        <taxon>Xylariomycetidae</taxon>
        <taxon>Amphisphaeriales</taxon>
        <taxon>Pseudomassariaceae</taxon>
        <taxon>Pseudomassariella</taxon>
    </lineage>
</organism>
<gene>
    <name evidence="1" type="ORF">BCR38DRAFT_417431</name>
</gene>
<evidence type="ECO:0000313" key="2">
    <source>
        <dbReference type="Proteomes" id="UP000193689"/>
    </source>
</evidence>
<proteinExistence type="predicted"/>
<dbReference type="Proteomes" id="UP000193689">
    <property type="component" value="Unassembled WGS sequence"/>
</dbReference>